<dbReference type="EMBL" id="BMYV01000002">
    <property type="protein sequence ID" value="GGX71573.1"/>
    <property type="molecule type" value="Genomic_DNA"/>
</dbReference>
<feature type="transmembrane region" description="Helical" evidence="9">
    <location>
        <begin position="242"/>
        <end position="264"/>
    </location>
</feature>
<gene>
    <name evidence="11" type="ORF">GCM10011309_22220</name>
</gene>
<keyword evidence="8 9" id="KW-0472">Membrane</keyword>
<dbReference type="Proteomes" id="UP000600865">
    <property type="component" value="Unassembled WGS sequence"/>
</dbReference>
<feature type="transmembrane region" description="Helical" evidence="9">
    <location>
        <begin position="12"/>
        <end position="30"/>
    </location>
</feature>
<keyword evidence="7" id="KW-0406">Ion transport</keyword>
<feature type="transmembrane region" description="Helical" evidence="9">
    <location>
        <begin position="64"/>
        <end position="88"/>
    </location>
</feature>
<keyword evidence="4" id="KW-1003">Cell membrane</keyword>
<evidence type="ECO:0000256" key="2">
    <source>
        <dbReference type="ARBA" id="ARBA00022448"/>
    </source>
</evidence>
<proteinExistence type="predicted"/>
<evidence type="ECO:0000256" key="6">
    <source>
        <dbReference type="ARBA" id="ARBA00022989"/>
    </source>
</evidence>
<organism evidence="11 12">
    <name type="scientific">Litorimonas cladophorae</name>
    <dbReference type="NCBI Taxonomy" id="1220491"/>
    <lineage>
        <taxon>Bacteria</taxon>
        <taxon>Pseudomonadati</taxon>
        <taxon>Pseudomonadota</taxon>
        <taxon>Alphaproteobacteria</taxon>
        <taxon>Maricaulales</taxon>
        <taxon>Robiginitomaculaceae</taxon>
    </lineage>
</organism>
<evidence type="ECO:0000259" key="10">
    <source>
        <dbReference type="Pfam" id="PF00999"/>
    </source>
</evidence>
<evidence type="ECO:0000313" key="12">
    <source>
        <dbReference type="Proteomes" id="UP000600865"/>
    </source>
</evidence>
<feature type="domain" description="Cation/H+ exchanger transmembrane" evidence="10">
    <location>
        <begin position="22"/>
        <end position="409"/>
    </location>
</feature>
<dbReference type="GO" id="GO:0015297">
    <property type="term" value="F:antiporter activity"/>
    <property type="evidence" value="ECO:0007669"/>
    <property type="project" value="UniProtKB-KW"/>
</dbReference>
<name>A0A918KSC9_9PROT</name>
<feature type="transmembrane region" description="Helical" evidence="9">
    <location>
        <begin position="100"/>
        <end position="123"/>
    </location>
</feature>
<dbReference type="RefSeq" id="WP_189585755.1">
    <property type="nucleotide sequence ID" value="NZ_BMYV01000002.1"/>
</dbReference>
<keyword evidence="5 9" id="KW-0812">Transmembrane</keyword>
<keyword evidence="2" id="KW-0813">Transport</keyword>
<feature type="transmembrane region" description="Helical" evidence="9">
    <location>
        <begin position="174"/>
        <end position="192"/>
    </location>
</feature>
<evidence type="ECO:0000313" key="11">
    <source>
        <dbReference type="EMBL" id="GGX71573.1"/>
    </source>
</evidence>
<feature type="transmembrane region" description="Helical" evidence="9">
    <location>
        <begin position="357"/>
        <end position="374"/>
    </location>
</feature>
<feature type="transmembrane region" description="Helical" evidence="9">
    <location>
        <begin position="296"/>
        <end position="314"/>
    </location>
</feature>
<keyword evidence="3" id="KW-0050">Antiport</keyword>
<reference evidence="11 12" key="1">
    <citation type="journal article" date="2014" name="Int. J. Syst. Evol. Microbiol.">
        <title>Complete genome sequence of Corynebacterium casei LMG S-19264T (=DSM 44701T), isolated from a smear-ripened cheese.</title>
        <authorList>
            <consortium name="US DOE Joint Genome Institute (JGI-PGF)"/>
            <person name="Walter F."/>
            <person name="Albersmeier A."/>
            <person name="Kalinowski J."/>
            <person name="Ruckert C."/>
        </authorList>
    </citation>
    <scope>NUCLEOTIDE SEQUENCE [LARGE SCALE GENOMIC DNA]</scope>
    <source>
        <strain evidence="11 12">KCTC 23968</strain>
    </source>
</reference>
<evidence type="ECO:0000256" key="3">
    <source>
        <dbReference type="ARBA" id="ARBA00022449"/>
    </source>
</evidence>
<dbReference type="PANTHER" id="PTHR32507:SF8">
    <property type="entry name" value="CNH1P"/>
    <property type="match status" value="1"/>
</dbReference>
<keyword evidence="6 9" id="KW-1133">Transmembrane helix</keyword>
<evidence type="ECO:0000256" key="5">
    <source>
        <dbReference type="ARBA" id="ARBA00022692"/>
    </source>
</evidence>
<dbReference type="InterPro" id="IPR038770">
    <property type="entry name" value="Na+/solute_symporter_sf"/>
</dbReference>
<keyword evidence="12" id="KW-1185">Reference proteome</keyword>
<evidence type="ECO:0000256" key="4">
    <source>
        <dbReference type="ARBA" id="ARBA00022475"/>
    </source>
</evidence>
<evidence type="ECO:0000256" key="7">
    <source>
        <dbReference type="ARBA" id="ARBA00023065"/>
    </source>
</evidence>
<dbReference type="Gene3D" id="1.20.1530.20">
    <property type="match status" value="1"/>
</dbReference>
<dbReference type="GO" id="GO:1902600">
    <property type="term" value="P:proton transmembrane transport"/>
    <property type="evidence" value="ECO:0007669"/>
    <property type="project" value="InterPro"/>
</dbReference>
<dbReference type="AlphaFoldDB" id="A0A918KSC9"/>
<dbReference type="PANTHER" id="PTHR32507">
    <property type="entry name" value="NA(+)/H(+) ANTIPORTER 1"/>
    <property type="match status" value="1"/>
</dbReference>
<dbReference type="InterPro" id="IPR006153">
    <property type="entry name" value="Cation/H_exchanger_TM"/>
</dbReference>
<evidence type="ECO:0000256" key="8">
    <source>
        <dbReference type="ARBA" id="ARBA00023136"/>
    </source>
</evidence>
<evidence type="ECO:0000256" key="1">
    <source>
        <dbReference type="ARBA" id="ARBA00004651"/>
    </source>
</evidence>
<feature type="transmembrane region" description="Helical" evidence="9">
    <location>
        <begin position="386"/>
        <end position="404"/>
    </location>
</feature>
<comment type="caution">
    <text evidence="11">The sequence shown here is derived from an EMBL/GenBank/DDBJ whole genome shotgun (WGS) entry which is preliminary data.</text>
</comment>
<protein>
    <submittedName>
        <fullName evidence="11">Cation transporter</fullName>
    </submittedName>
</protein>
<feature type="transmembrane region" description="Helical" evidence="9">
    <location>
        <begin position="204"/>
        <end position="222"/>
    </location>
</feature>
<sequence>MDALILENKTAFYYSLIGVALLIMSIRPALRHRRLINIPILYIVVGAVMTTIGLPIITPSSGDLAISIIERVSEIIVIISLAGAGLAIDVGTNWRRWIPSWCLIGIAMPLTIAAIFLLGWQVAGLGLASSVLLGAALAPTDPVLARAVQVGGPGKKQDGARVALTSEAGLNDGLAFPFVWLAIGLAGAVSLSEFDWAQWFLYDAVYRTVIGIAVGVGCGWLITKVLFGPLGDATNERGNPVIVLLSSTFIAYGFAEALHGYGFLSVFVSARASLVFAQNTTAEPYEKMAHNSADQIEAVLMAILLLWFGAYIGAELWHQWTWTDLAIAIAILLIVRPVIAYLAMIRTCGNWRDRLKVSFFGIRGMGSIFYIAYAQTHADFDGINDVWRIAGLTILLSIIIHGLLAEHLMEMGEGAESS</sequence>
<evidence type="ECO:0000256" key="9">
    <source>
        <dbReference type="SAM" id="Phobius"/>
    </source>
</evidence>
<accession>A0A918KSC9</accession>
<dbReference type="Pfam" id="PF00999">
    <property type="entry name" value="Na_H_Exchanger"/>
    <property type="match status" value="1"/>
</dbReference>
<comment type="subcellular location">
    <subcellularLocation>
        <location evidence="1">Cell membrane</location>
        <topology evidence="1">Multi-pass membrane protein</topology>
    </subcellularLocation>
</comment>
<feature type="transmembrane region" description="Helical" evidence="9">
    <location>
        <begin position="326"/>
        <end position="345"/>
    </location>
</feature>
<feature type="transmembrane region" description="Helical" evidence="9">
    <location>
        <begin position="39"/>
        <end position="58"/>
    </location>
</feature>
<dbReference type="GO" id="GO:0005886">
    <property type="term" value="C:plasma membrane"/>
    <property type="evidence" value="ECO:0007669"/>
    <property type="project" value="UniProtKB-SubCell"/>
</dbReference>